<dbReference type="GO" id="GO:0006508">
    <property type="term" value="P:proteolysis"/>
    <property type="evidence" value="ECO:0007669"/>
    <property type="project" value="InterPro"/>
</dbReference>
<dbReference type="Proteomes" id="UP000682733">
    <property type="component" value="Unassembled WGS sequence"/>
</dbReference>
<dbReference type="CDD" id="cd01647">
    <property type="entry name" value="RT_LTR"/>
    <property type="match status" value="1"/>
</dbReference>
<dbReference type="Pfam" id="PF00078">
    <property type="entry name" value="RVT_1"/>
    <property type="match status" value="1"/>
</dbReference>
<dbReference type="GO" id="GO:0004190">
    <property type="term" value="F:aspartic-type endopeptidase activity"/>
    <property type="evidence" value="ECO:0007669"/>
    <property type="project" value="InterPro"/>
</dbReference>
<dbReference type="Pfam" id="PF13975">
    <property type="entry name" value="gag-asp_proteas"/>
    <property type="match status" value="1"/>
</dbReference>
<reference evidence="2" key="1">
    <citation type="submission" date="2021-02" db="EMBL/GenBank/DDBJ databases">
        <authorList>
            <person name="Nowell W R."/>
        </authorList>
    </citation>
    <scope>NUCLEOTIDE SEQUENCE</scope>
</reference>
<dbReference type="Gene3D" id="3.30.70.270">
    <property type="match status" value="1"/>
</dbReference>
<sequence>MESHGGSVSKQSQYPLELLFIKTVVNGNTIPAMVDTGATTSLIKLSTLKQVNYHHHIRGTVSDITLGDGKTTLWQYGSVDLCVKVNDMKTKVKVTVVDELAADFILGLDWIKFYDVHILPGRKQLKIHHRRQQTTVGFVEDAQIDVKLAQQYDILPGVNCIIQVKSSIINASHLYFQALHHHVQQQKGITVEDGLQQRKDIQQEIDKMLKNGIIIPSHSPWSSPVILLKKPNGEFRFIVDYRRLNAITRKDSYPQPTTEELLQRLGGHKWFTKLDLTSGYFQIPIQDCDKEKTAFCTQDGLYQFEVLSMGLMNAPPNISSCHEQHHWLQTMGFCGSVSR</sequence>
<protein>
    <recommendedName>
        <fullName evidence="1">Reverse transcriptase domain-containing protein</fullName>
    </recommendedName>
</protein>
<dbReference type="Gene3D" id="2.40.70.10">
    <property type="entry name" value="Acid Proteases"/>
    <property type="match status" value="1"/>
</dbReference>
<name>A0A8S2RLM6_9BILA</name>
<dbReference type="SUPFAM" id="SSF56672">
    <property type="entry name" value="DNA/RNA polymerases"/>
    <property type="match status" value="1"/>
</dbReference>
<dbReference type="Gene3D" id="3.10.10.10">
    <property type="entry name" value="HIV Type 1 Reverse Transcriptase, subunit A, domain 1"/>
    <property type="match status" value="1"/>
</dbReference>
<dbReference type="EMBL" id="CAJOBA010045357">
    <property type="protein sequence ID" value="CAF4175775.1"/>
    <property type="molecule type" value="Genomic_DNA"/>
</dbReference>
<dbReference type="InterPro" id="IPR001969">
    <property type="entry name" value="Aspartic_peptidase_AS"/>
</dbReference>
<dbReference type="PANTHER" id="PTHR24559">
    <property type="entry name" value="TRANSPOSON TY3-I GAG-POL POLYPROTEIN"/>
    <property type="match status" value="1"/>
</dbReference>
<dbReference type="InterPro" id="IPR000477">
    <property type="entry name" value="RT_dom"/>
</dbReference>
<feature type="domain" description="Reverse transcriptase" evidence="1">
    <location>
        <begin position="209"/>
        <end position="339"/>
    </location>
</feature>
<dbReference type="PROSITE" id="PS00141">
    <property type="entry name" value="ASP_PROTEASE"/>
    <property type="match status" value="1"/>
</dbReference>
<evidence type="ECO:0000259" key="1">
    <source>
        <dbReference type="PROSITE" id="PS50878"/>
    </source>
</evidence>
<comment type="caution">
    <text evidence="2">The sequence shown here is derived from an EMBL/GenBank/DDBJ whole genome shotgun (WGS) entry which is preliminary data.</text>
</comment>
<organism evidence="2 3">
    <name type="scientific">Didymodactylos carnosus</name>
    <dbReference type="NCBI Taxonomy" id="1234261"/>
    <lineage>
        <taxon>Eukaryota</taxon>
        <taxon>Metazoa</taxon>
        <taxon>Spiralia</taxon>
        <taxon>Gnathifera</taxon>
        <taxon>Rotifera</taxon>
        <taxon>Eurotatoria</taxon>
        <taxon>Bdelloidea</taxon>
        <taxon>Philodinida</taxon>
        <taxon>Philodinidae</taxon>
        <taxon>Didymodactylos</taxon>
    </lineage>
</organism>
<dbReference type="PANTHER" id="PTHR24559:SF454">
    <property type="entry name" value="RIBONUCLEASE H"/>
    <property type="match status" value="1"/>
</dbReference>
<dbReference type="InterPro" id="IPR043502">
    <property type="entry name" value="DNA/RNA_pol_sf"/>
</dbReference>
<dbReference type="PROSITE" id="PS50878">
    <property type="entry name" value="RT_POL"/>
    <property type="match status" value="1"/>
</dbReference>
<dbReference type="AlphaFoldDB" id="A0A8S2RLM6"/>
<evidence type="ECO:0000313" key="2">
    <source>
        <dbReference type="EMBL" id="CAF4175775.1"/>
    </source>
</evidence>
<dbReference type="CDD" id="cd00303">
    <property type="entry name" value="retropepsin_like"/>
    <property type="match status" value="1"/>
</dbReference>
<dbReference type="InterPro" id="IPR043128">
    <property type="entry name" value="Rev_trsase/Diguanyl_cyclase"/>
</dbReference>
<dbReference type="SUPFAM" id="SSF50630">
    <property type="entry name" value="Acid proteases"/>
    <property type="match status" value="1"/>
</dbReference>
<dbReference type="InterPro" id="IPR021109">
    <property type="entry name" value="Peptidase_aspartic_dom_sf"/>
</dbReference>
<dbReference type="InterPro" id="IPR053134">
    <property type="entry name" value="RNA-dir_DNA_polymerase"/>
</dbReference>
<evidence type="ECO:0000313" key="3">
    <source>
        <dbReference type="Proteomes" id="UP000682733"/>
    </source>
</evidence>
<proteinExistence type="predicted"/>
<gene>
    <name evidence="2" type="ORF">TMI583_LOCUS32295</name>
</gene>
<accession>A0A8S2RLM6</accession>